<name>A0A9P9XL93_9PEZI</name>
<comment type="caution">
    <text evidence="4">The sequence shown here is derived from an EMBL/GenBank/DDBJ whole genome shotgun (WGS) entry which is preliminary data.</text>
</comment>
<evidence type="ECO:0000259" key="3">
    <source>
        <dbReference type="Pfam" id="PF01979"/>
    </source>
</evidence>
<dbReference type="Proteomes" id="UP001056436">
    <property type="component" value="Unassembled WGS sequence"/>
</dbReference>
<dbReference type="SUPFAM" id="SSF51338">
    <property type="entry name" value="Composite domain of metallo-dependent hydrolases"/>
    <property type="match status" value="1"/>
</dbReference>
<dbReference type="PANTHER" id="PTHR11113:SF14">
    <property type="entry name" value="N-ACETYLGLUCOSAMINE-6-PHOSPHATE DEACETYLASE"/>
    <property type="match status" value="1"/>
</dbReference>
<dbReference type="PANTHER" id="PTHR11113">
    <property type="entry name" value="N-ACETYLGLUCOSAMINE-6-PHOSPHATE DEACETYLASE"/>
    <property type="match status" value="1"/>
</dbReference>
<evidence type="ECO:0000313" key="5">
    <source>
        <dbReference type="Proteomes" id="UP001056436"/>
    </source>
</evidence>
<organism evidence="4 5">
    <name type="scientific">Colletotrichum abscissum</name>
    <dbReference type="NCBI Taxonomy" id="1671311"/>
    <lineage>
        <taxon>Eukaryota</taxon>
        <taxon>Fungi</taxon>
        <taxon>Dikarya</taxon>
        <taxon>Ascomycota</taxon>
        <taxon>Pezizomycotina</taxon>
        <taxon>Sordariomycetes</taxon>
        <taxon>Hypocreomycetidae</taxon>
        <taxon>Glomerellales</taxon>
        <taxon>Glomerellaceae</taxon>
        <taxon>Colletotrichum</taxon>
        <taxon>Colletotrichum acutatum species complex</taxon>
    </lineage>
</organism>
<dbReference type="InterPro" id="IPR006680">
    <property type="entry name" value="Amidohydro-rel"/>
</dbReference>
<dbReference type="OrthoDB" id="10258955at2759"/>
<proteinExistence type="predicted"/>
<evidence type="ECO:0000313" key="4">
    <source>
        <dbReference type="EMBL" id="KAI3555968.1"/>
    </source>
</evidence>
<keyword evidence="1" id="KW-0378">Hydrolase</keyword>
<dbReference type="SUPFAM" id="SSF51556">
    <property type="entry name" value="Metallo-dependent hydrolases"/>
    <property type="match status" value="1"/>
</dbReference>
<dbReference type="InterPro" id="IPR032466">
    <property type="entry name" value="Metal_Hydrolase"/>
</dbReference>
<evidence type="ECO:0000256" key="1">
    <source>
        <dbReference type="ARBA" id="ARBA00022801"/>
    </source>
</evidence>
<dbReference type="Pfam" id="PF01979">
    <property type="entry name" value="Amidohydro_1"/>
    <property type="match status" value="1"/>
</dbReference>
<dbReference type="AlphaFoldDB" id="A0A9P9XL93"/>
<evidence type="ECO:0000256" key="2">
    <source>
        <dbReference type="SAM" id="MobiDB-lite"/>
    </source>
</evidence>
<feature type="domain" description="Amidohydrolase-related" evidence="3">
    <location>
        <begin position="215"/>
        <end position="559"/>
    </location>
</feature>
<protein>
    <submittedName>
        <fullName evidence="4">Amidohydrolase</fullName>
    </submittedName>
</protein>
<feature type="region of interest" description="Disordered" evidence="2">
    <location>
        <begin position="1"/>
        <end position="24"/>
    </location>
</feature>
<reference evidence="4" key="1">
    <citation type="submission" date="2019-01" db="EMBL/GenBank/DDBJ databases">
        <title>Colletotrichum abscissum LGMF1257.</title>
        <authorList>
            <person name="Baroncelli R."/>
        </authorList>
    </citation>
    <scope>NUCLEOTIDE SEQUENCE</scope>
    <source>
        <strain evidence="4">Ca142</strain>
    </source>
</reference>
<dbReference type="GO" id="GO:0006046">
    <property type="term" value="P:N-acetylglucosamine catabolic process"/>
    <property type="evidence" value="ECO:0007669"/>
    <property type="project" value="TreeGrafter"/>
</dbReference>
<accession>A0A9P9XL93</accession>
<dbReference type="EMBL" id="SDAQ01000014">
    <property type="protein sequence ID" value="KAI3555968.1"/>
    <property type="molecule type" value="Genomic_DNA"/>
</dbReference>
<sequence length="998" mass="107506">MAPLTGAEKMDELPPYSPPAATAAESRRVLSSSVRRRHHPALQLLPRRSRTLRVLGLACLAFIVYAQWRQIYPVGGVSGPEFTIHGLSTRQLREDLSTCGKLHSRPIDPPGYGRTRNARYVDGKKPTVIRNATIWVGEPVEGSADYSWISADVFIEHGLIKQVAEGIAIASLPGDVFVYDAGGRPLTSGIIDMHSHAAVHSLPTLHGNEDVSELSKDITPYVRSIDGIQPTDHQLQVIKSGGVTTSLILPGSSNNIGGEAFVVKHAVGAADGRNETSVTDMLADPDHTWRHMKMACGENSKQVHGKAGERGPYSRLGESWEFRQAFEHAAKLIREQDDWCHAAAQGFDNVQTYLSHDLEWEALIAVLRGQVHVHAHCYTINDLEAFVDHTNEFKFPIRAFHHAHQTHLVPEVSIRKALDGISHCCVFYSLVIPKILKRAWGNNPPASALFADNMWYKAEAAMGSEYAGKHLYDAGLTPIYVSDNPVLNAQHVVFEAAKAYKYGLPYHAALASVTTAPAERLGMEHRLGKVKPGFDADIVVWDSDPLSVGATPVQVWIDGTAQYDEPVRLNKTYEGTIVPDENLSEVIVKPQIMQGDVVFTGISKVLHSVTVSGLAANGKTYNVAVSNGKITCIGGCEAELKVASSHEGTLIHLKNGHLTPSFIAFGSTIGLNAIDSERNTDNGADGGKFSRGVDGLALDTDKLQVAHRYGVTRAISAPKFTALGTHHGTSTGFLTGAGTTLDRGAVFARDAAVHYTLDLSAKSGVNGISSISGGVGELRRKLLTAVSSLAANDTILVEDRYTEVAFLREVVEGQMALVVTVHSADTIAALLDVKSSVEEVLSELVDSPNTLRFVVYGGAEAHLVADALFAAKVGVVLAPMQSFAVSWDQRRALTGAPLTNGTSVDVLAQAGVDVAIGLEEDWIVRDLGLLAGAAFKNGEGRLSEKSALDLVGRNVYRILGLEDELEDEHFVIHEGSPLEIESRVRAVGDRGPGLLVFI</sequence>
<dbReference type="GO" id="GO:0008448">
    <property type="term" value="F:N-acetylglucosamine-6-phosphate deacetylase activity"/>
    <property type="evidence" value="ECO:0007669"/>
    <property type="project" value="TreeGrafter"/>
</dbReference>
<dbReference type="Gene3D" id="3.20.20.140">
    <property type="entry name" value="Metal-dependent hydrolases"/>
    <property type="match status" value="2"/>
</dbReference>
<dbReference type="InterPro" id="IPR011059">
    <property type="entry name" value="Metal-dep_hydrolase_composite"/>
</dbReference>
<keyword evidence="5" id="KW-1185">Reference proteome</keyword>
<gene>
    <name evidence="4" type="ORF">CABS02_03677</name>
</gene>